<accession>A0A0R3PCU9</accession>
<evidence type="ECO:0000313" key="3">
    <source>
        <dbReference type="Proteomes" id="UP000267027"/>
    </source>
</evidence>
<keyword evidence="1" id="KW-0472">Membrane</keyword>
<sequence length="258" mass="29246">MAAMSRHDFYATGLCWQQPPYEFTGSSVNSYIKYLTKTTDGQTVDLEMAIWYMVQLAALGGIAFIDPLVLVPFLSVLRLIYFPAFVADVYSFYNDFPDGIFDNAEFVFLFNSVTSLGVQEYRKNVGEVFPKSRYPFYFKYVECGHTVVLLIVIAVLLVSQIYELVMLFTVESTIISELVHNKKTWELSQELIAVVIAVAPIILPLAFYLPSFLSKKVIMILFSTIFLLGLRSTCHSLIDENIAADMNNMRLANWVISA</sequence>
<evidence type="ECO:0000313" key="4">
    <source>
        <dbReference type="WBParaSite" id="ACOC_0000168401-mRNA-1"/>
    </source>
</evidence>
<dbReference type="WBParaSite" id="ACOC_0000168401-mRNA-1">
    <property type="protein sequence ID" value="ACOC_0000168401-mRNA-1"/>
    <property type="gene ID" value="ACOC_0000168401"/>
</dbReference>
<keyword evidence="1" id="KW-1133">Transmembrane helix</keyword>
<dbReference type="AlphaFoldDB" id="A0A0R3PCU9"/>
<reference evidence="2 3" key="2">
    <citation type="submission" date="2018-11" db="EMBL/GenBank/DDBJ databases">
        <authorList>
            <consortium name="Pathogen Informatics"/>
        </authorList>
    </citation>
    <scope>NUCLEOTIDE SEQUENCE [LARGE SCALE GENOMIC DNA]</scope>
    <source>
        <strain evidence="2 3">Costa Rica</strain>
    </source>
</reference>
<proteinExistence type="predicted"/>
<gene>
    <name evidence="2" type="ORF">ACOC_LOCUS1685</name>
</gene>
<feature type="transmembrane region" description="Helical" evidence="1">
    <location>
        <begin position="191"/>
        <end position="211"/>
    </location>
</feature>
<protein>
    <submittedName>
        <fullName evidence="4">Aa_trans domain-containing protein</fullName>
    </submittedName>
</protein>
<keyword evidence="1" id="KW-0812">Transmembrane</keyword>
<feature type="transmembrane region" description="Helical" evidence="1">
    <location>
        <begin position="147"/>
        <end position="170"/>
    </location>
</feature>
<reference evidence="4" key="1">
    <citation type="submission" date="2017-02" db="UniProtKB">
        <authorList>
            <consortium name="WormBaseParasite"/>
        </authorList>
    </citation>
    <scope>IDENTIFICATION</scope>
</reference>
<organism evidence="4">
    <name type="scientific">Angiostrongylus costaricensis</name>
    <name type="common">Nematode worm</name>
    <dbReference type="NCBI Taxonomy" id="334426"/>
    <lineage>
        <taxon>Eukaryota</taxon>
        <taxon>Metazoa</taxon>
        <taxon>Ecdysozoa</taxon>
        <taxon>Nematoda</taxon>
        <taxon>Chromadorea</taxon>
        <taxon>Rhabditida</taxon>
        <taxon>Rhabditina</taxon>
        <taxon>Rhabditomorpha</taxon>
        <taxon>Strongyloidea</taxon>
        <taxon>Metastrongylidae</taxon>
        <taxon>Angiostrongylus</taxon>
    </lineage>
</organism>
<dbReference type="EMBL" id="UYYA01000269">
    <property type="protein sequence ID" value="VDM53270.1"/>
    <property type="molecule type" value="Genomic_DNA"/>
</dbReference>
<evidence type="ECO:0000313" key="2">
    <source>
        <dbReference type="EMBL" id="VDM53270.1"/>
    </source>
</evidence>
<name>A0A0R3PCU9_ANGCS</name>
<evidence type="ECO:0000256" key="1">
    <source>
        <dbReference type="SAM" id="Phobius"/>
    </source>
</evidence>
<keyword evidence="3" id="KW-1185">Reference proteome</keyword>
<dbReference type="Proteomes" id="UP000267027">
    <property type="component" value="Unassembled WGS sequence"/>
</dbReference>
<feature type="transmembrane region" description="Helical" evidence="1">
    <location>
        <begin position="49"/>
        <end position="69"/>
    </location>
</feature>
<feature type="transmembrane region" description="Helical" evidence="1">
    <location>
        <begin position="217"/>
        <end position="238"/>
    </location>
</feature>